<reference evidence="9" key="1">
    <citation type="submission" date="2020-10" db="EMBL/GenBank/DDBJ databases">
        <authorList>
            <person name="Gilroy R."/>
        </authorList>
    </citation>
    <scope>NUCLEOTIDE SEQUENCE</scope>
    <source>
        <strain evidence="9">C6-149</strain>
    </source>
</reference>
<name>A0A9D9E491_9LACO</name>
<comment type="caution">
    <text evidence="9">The sequence shown here is derived from an EMBL/GenBank/DDBJ whole genome shotgun (WGS) entry which is preliminary data.</text>
</comment>
<feature type="transmembrane region" description="Helical" evidence="7">
    <location>
        <begin position="62"/>
        <end position="82"/>
    </location>
</feature>
<proteinExistence type="predicted"/>
<feature type="transmembrane region" description="Helical" evidence="7">
    <location>
        <begin position="379"/>
        <end position="399"/>
    </location>
</feature>
<feature type="transmembrane region" description="Helical" evidence="7">
    <location>
        <begin position="88"/>
        <end position="109"/>
    </location>
</feature>
<feature type="transmembrane region" description="Helical" evidence="7">
    <location>
        <begin position="147"/>
        <end position="166"/>
    </location>
</feature>
<feature type="transmembrane region" description="Helical" evidence="7">
    <location>
        <begin position="204"/>
        <end position="225"/>
    </location>
</feature>
<dbReference type="Gene3D" id="1.20.1250.20">
    <property type="entry name" value="MFS general substrate transporter like domains"/>
    <property type="match status" value="1"/>
</dbReference>
<comment type="subcellular location">
    <subcellularLocation>
        <location evidence="1">Cell membrane</location>
        <topology evidence="1">Multi-pass membrane protein</topology>
    </subcellularLocation>
</comment>
<feature type="transmembrane region" description="Helical" evidence="7">
    <location>
        <begin position="336"/>
        <end position="358"/>
    </location>
</feature>
<evidence type="ECO:0000256" key="4">
    <source>
        <dbReference type="ARBA" id="ARBA00022692"/>
    </source>
</evidence>
<dbReference type="PANTHER" id="PTHR42718:SF46">
    <property type="entry name" value="BLR6921 PROTEIN"/>
    <property type="match status" value="1"/>
</dbReference>
<feature type="transmembrane region" description="Helical" evidence="7">
    <location>
        <begin position="178"/>
        <end position="198"/>
    </location>
</feature>
<feature type="transmembrane region" description="Helical" evidence="7">
    <location>
        <begin position="246"/>
        <end position="271"/>
    </location>
</feature>
<accession>A0A9D9E491</accession>
<evidence type="ECO:0000256" key="3">
    <source>
        <dbReference type="ARBA" id="ARBA00022475"/>
    </source>
</evidence>
<dbReference type="PRINTS" id="PR01036">
    <property type="entry name" value="TCRTETB"/>
</dbReference>
<evidence type="ECO:0000256" key="5">
    <source>
        <dbReference type="ARBA" id="ARBA00022989"/>
    </source>
</evidence>
<keyword evidence="3" id="KW-1003">Cell membrane</keyword>
<dbReference type="GO" id="GO:0005886">
    <property type="term" value="C:plasma membrane"/>
    <property type="evidence" value="ECO:0007669"/>
    <property type="project" value="UniProtKB-SubCell"/>
</dbReference>
<evidence type="ECO:0000313" key="10">
    <source>
        <dbReference type="Proteomes" id="UP000823614"/>
    </source>
</evidence>
<dbReference type="GO" id="GO:0022857">
    <property type="term" value="F:transmembrane transporter activity"/>
    <property type="evidence" value="ECO:0007669"/>
    <property type="project" value="InterPro"/>
</dbReference>
<keyword evidence="2" id="KW-0813">Transport</keyword>
<keyword evidence="4 7" id="KW-0812">Transmembrane</keyword>
<feature type="transmembrane region" description="Helical" evidence="7">
    <location>
        <begin position="311"/>
        <end position="330"/>
    </location>
</feature>
<dbReference type="InterPro" id="IPR011701">
    <property type="entry name" value="MFS"/>
</dbReference>
<dbReference type="InterPro" id="IPR020846">
    <property type="entry name" value="MFS_dom"/>
</dbReference>
<dbReference type="AlphaFoldDB" id="A0A9D9E491"/>
<feature type="domain" description="Major facilitator superfamily (MFS) profile" evidence="8">
    <location>
        <begin position="1"/>
        <end position="437"/>
    </location>
</feature>
<feature type="transmembrane region" description="Helical" evidence="7">
    <location>
        <begin position="121"/>
        <end position="141"/>
    </location>
</feature>
<sequence>MFLSTLDTGIINVALPYLKNHFNVSTNTVALTVIGYSTSLAIFIMLFGFLSDTKGKLKIANIGMWLFMLASIFCGITNSIYLIVLFRIIQGIGAAALQATSASLITTLIHPSRQNNAIGTIGIMIGLGPVLGPSLGGLLLSLGSWRLIFLINVPFTLIGIFCIFILERKISEVHYNKQIDIVGFILVALLLSSFLIGLNCLSKVNIKNIGILLIFVSFILSFVVYKFEIRKKFPILNMKIVTSKKVLILLLQTILFGFASAIVFLIPPFLFENILHVSVGITGLLVLGAPIGIALFSKISGRLNDGSKNNIYSLVGIFLMVISFILLSILSNKISYIFITIFLFIYGAGGGFFQPANVSNLMSSVGLSDQGSMSALQRMMQNIAIAVGSSIGSLIMYSFQGNELYGIRTSYFMTLFLMVIILFISCLTYKIWSENKKVSD</sequence>
<evidence type="ECO:0000256" key="7">
    <source>
        <dbReference type="SAM" id="Phobius"/>
    </source>
</evidence>
<dbReference type="EMBL" id="JADIMP010000022">
    <property type="protein sequence ID" value="MBO8441064.1"/>
    <property type="molecule type" value="Genomic_DNA"/>
</dbReference>
<dbReference type="SUPFAM" id="SSF103473">
    <property type="entry name" value="MFS general substrate transporter"/>
    <property type="match status" value="1"/>
</dbReference>
<dbReference type="CDD" id="cd17321">
    <property type="entry name" value="MFS_MMR_MDR_like"/>
    <property type="match status" value="1"/>
</dbReference>
<gene>
    <name evidence="9" type="ORF">IAA89_01240</name>
</gene>
<feature type="transmembrane region" description="Helical" evidence="7">
    <location>
        <begin position="411"/>
        <end position="432"/>
    </location>
</feature>
<dbReference type="Pfam" id="PF07690">
    <property type="entry name" value="MFS_1"/>
    <property type="match status" value="1"/>
</dbReference>
<evidence type="ECO:0000256" key="1">
    <source>
        <dbReference type="ARBA" id="ARBA00004651"/>
    </source>
</evidence>
<dbReference type="PROSITE" id="PS50850">
    <property type="entry name" value="MFS"/>
    <property type="match status" value="1"/>
</dbReference>
<evidence type="ECO:0000313" key="9">
    <source>
        <dbReference type="EMBL" id="MBO8441064.1"/>
    </source>
</evidence>
<dbReference type="PANTHER" id="PTHR42718">
    <property type="entry name" value="MAJOR FACILITATOR SUPERFAMILY MULTIDRUG TRANSPORTER MFSC"/>
    <property type="match status" value="1"/>
</dbReference>
<protein>
    <submittedName>
        <fullName evidence="9">MFS transporter</fullName>
    </submittedName>
</protein>
<keyword evidence="6 7" id="KW-0472">Membrane</keyword>
<feature type="transmembrane region" description="Helical" evidence="7">
    <location>
        <begin position="277"/>
        <end position="299"/>
    </location>
</feature>
<reference evidence="9" key="2">
    <citation type="journal article" date="2021" name="PeerJ">
        <title>Extensive microbial diversity within the chicken gut microbiome revealed by metagenomics and culture.</title>
        <authorList>
            <person name="Gilroy R."/>
            <person name="Ravi A."/>
            <person name="Getino M."/>
            <person name="Pursley I."/>
            <person name="Horton D.L."/>
            <person name="Alikhan N.F."/>
            <person name="Baker D."/>
            <person name="Gharbi K."/>
            <person name="Hall N."/>
            <person name="Watson M."/>
            <person name="Adriaenssens E.M."/>
            <person name="Foster-Nyarko E."/>
            <person name="Jarju S."/>
            <person name="Secka A."/>
            <person name="Antonio M."/>
            <person name="Oren A."/>
            <person name="Chaudhuri R.R."/>
            <person name="La Ragione R."/>
            <person name="Hildebrand F."/>
            <person name="Pallen M.J."/>
        </authorList>
    </citation>
    <scope>NUCLEOTIDE SEQUENCE</scope>
    <source>
        <strain evidence="9">C6-149</strain>
    </source>
</reference>
<dbReference type="InterPro" id="IPR036259">
    <property type="entry name" value="MFS_trans_sf"/>
</dbReference>
<organism evidence="9 10">
    <name type="scientific">Candidatus Gallilactobacillus intestinavium</name>
    <dbReference type="NCBI Taxonomy" id="2840838"/>
    <lineage>
        <taxon>Bacteria</taxon>
        <taxon>Bacillati</taxon>
        <taxon>Bacillota</taxon>
        <taxon>Bacilli</taxon>
        <taxon>Lactobacillales</taxon>
        <taxon>Lactobacillaceae</taxon>
        <taxon>Lactobacillaceae incertae sedis</taxon>
        <taxon>Candidatus Gallilactobacillus</taxon>
    </lineage>
</organism>
<evidence type="ECO:0000259" key="8">
    <source>
        <dbReference type="PROSITE" id="PS50850"/>
    </source>
</evidence>
<keyword evidence="5 7" id="KW-1133">Transmembrane helix</keyword>
<feature type="transmembrane region" description="Helical" evidence="7">
    <location>
        <begin position="29"/>
        <end position="50"/>
    </location>
</feature>
<dbReference type="Gene3D" id="1.20.1720.10">
    <property type="entry name" value="Multidrug resistance protein D"/>
    <property type="match status" value="1"/>
</dbReference>
<evidence type="ECO:0000256" key="2">
    <source>
        <dbReference type="ARBA" id="ARBA00022448"/>
    </source>
</evidence>
<evidence type="ECO:0000256" key="6">
    <source>
        <dbReference type="ARBA" id="ARBA00023136"/>
    </source>
</evidence>
<dbReference type="Proteomes" id="UP000823614">
    <property type="component" value="Unassembled WGS sequence"/>
</dbReference>